<dbReference type="EMBL" id="UINC01146185">
    <property type="protein sequence ID" value="SVD36766.1"/>
    <property type="molecule type" value="Genomic_DNA"/>
</dbReference>
<reference evidence="1" key="1">
    <citation type="submission" date="2018-05" db="EMBL/GenBank/DDBJ databases">
        <authorList>
            <person name="Lanie J.A."/>
            <person name="Ng W.-L."/>
            <person name="Kazmierczak K.M."/>
            <person name="Andrzejewski T.M."/>
            <person name="Davidsen T.M."/>
            <person name="Wayne K.J."/>
            <person name="Tettelin H."/>
            <person name="Glass J.I."/>
            <person name="Rusch D."/>
            <person name="Podicherti R."/>
            <person name="Tsui H.-C.T."/>
            <person name="Winkler M.E."/>
        </authorList>
    </citation>
    <scope>NUCLEOTIDE SEQUENCE</scope>
</reference>
<gene>
    <name evidence="1" type="ORF">METZ01_LOCUS389620</name>
</gene>
<protein>
    <recommendedName>
        <fullName evidence="2">TonB-dependent receptor-like beta-barrel domain-containing protein</fullName>
    </recommendedName>
</protein>
<proteinExistence type="predicted"/>
<evidence type="ECO:0008006" key="2">
    <source>
        <dbReference type="Google" id="ProtNLM"/>
    </source>
</evidence>
<sequence>IPPDAHVLSTAGTGIAGGISPGLNPAMNISKHSYIQFSLNRWLGDIKGSHTAFHWGQNISQAISIQSWNAEDIPEYGDKPDSSPLGTFGVHYVSAAYSISHHLGTPYRFGIRIQANYNHLYIESMSGITLDAGAVFPLGSFITIGAVVRNLGYENTNNLKANLPGEIGLGTEFKLPLKISVLTDAIYLYGQSTDFRIGARTHFKWLNVYAGTSISEKRNAQAFGFSFNYRRWLISYGIYHHENSILGPTLPQFLDVRHYL</sequence>
<name>A0A382UR97_9ZZZZ</name>
<organism evidence="1">
    <name type="scientific">marine metagenome</name>
    <dbReference type="NCBI Taxonomy" id="408172"/>
    <lineage>
        <taxon>unclassified sequences</taxon>
        <taxon>metagenomes</taxon>
        <taxon>ecological metagenomes</taxon>
    </lineage>
</organism>
<dbReference type="AlphaFoldDB" id="A0A382UR97"/>
<accession>A0A382UR97</accession>
<evidence type="ECO:0000313" key="1">
    <source>
        <dbReference type="EMBL" id="SVD36766.1"/>
    </source>
</evidence>
<feature type="non-terminal residue" evidence="1">
    <location>
        <position position="1"/>
    </location>
</feature>